<dbReference type="Proteomes" id="UP001589833">
    <property type="component" value="Unassembled WGS sequence"/>
</dbReference>
<comment type="caution">
    <text evidence="2">The sequence shown here is derived from an EMBL/GenBank/DDBJ whole genome shotgun (WGS) entry which is preliminary data.</text>
</comment>
<sequence length="208" mass="24514">MNYDAMIAEKKEEKQKVLDQMEIQKEIFLDELSKFTIEWFEKETLSTIKSNSEKVIELGEDQARELKSKIEELKKGTPELVKQYLEEGHLWWHSNEDKFSYYSGSRRLLEAHDKKIRLMLGELGIILIEYGLAKAKSEFGSNFSTSSWTQSGSSKVKFSYGMDYSDKLYSINNQYIELIRKAQEINDQIKKVEEKKNRENVEGWWKSL</sequence>
<keyword evidence="1" id="KW-0175">Coiled coil</keyword>
<dbReference type="RefSeq" id="WP_273845754.1">
    <property type="nucleotide sequence ID" value="NZ_JAQQWT010000014.1"/>
</dbReference>
<organism evidence="2 3">
    <name type="scientific">Halalkalibacter alkalisediminis</name>
    <dbReference type="NCBI Taxonomy" id="935616"/>
    <lineage>
        <taxon>Bacteria</taxon>
        <taxon>Bacillati</taxon>
        <taxon>Bacillota</taxon>
        <taxon>Bacilli</taxon>
        <taxon>Bacillales</taxon>
        <taxon>Bacillaceae</taxon>
        <taxon>Halalkalibacter</taxon>
    </lineage>
</organism>
<gene>
    <name evidence="2" type="ORF">ACFFH4_11475</name>
</gene>
<evidence type="ECO:0000313" key="3">
    <source>
        <dbReference type="Proteomes" id="UP001589833"/>
    </source>
</evidence>
<feature type="coiled-coil region" evidence="1">
    <location>
        <begin position="175"/>
        <end position="202"/>
    </location>
</feature>
<reference evidence="2 3" key="1">
    <citation type="submission" date="2024-09" db="EMBL/GenBank/DDBJ databases">
        <authorList>
            <person name="Sun Q."/>
            <person name="Mori K."/>
        </authorList>
    </citation>
    <scope>NUCLEOTIDE SEQUENCE [LARGE SCALE GENOMIC DNA]</scope>
    <source>
        <strain evidence="2 3">NCAIM B.02301</strain>
    </source>
</reference>
<evidence type="ECO:0000256" key="1">
    <source>
        <dbReference type="SAM" id="Coils"/>
    </source>
</evidence>
<protein>
    <submittedName>
        <fullName evidence="2">Uncharacterized protein</fullName>
    </submittedName>
</protein>
<name>A0ABV6NFW6_9BACI</name>
<evidence type="ECO:0000313" key="2">
    <source>
        <dbReference type="EMBL" id="MFC0559666.1"/>
    </source>
</evidence>
<keyword evidence="3" id="KW-1185">Reference proteome</keyword>
<proteinExistence type="predicted"/>
<dbReference type="EMBL" id="JBHLTR010000016">
    <property type="protein sequence ID" value="MFC0559666.1"/>
    <property type="molecule type" value="Genomic_DNA"/>
</dbReference>
<accession>A0ABV6NFW6</accession>